<organism evidence="11 14">
    <name type="scientific">Legionella feeleii</name>
    <dbReference type="NCBI Taxonomy" id="453"/>
    <lineage>
        <taxon>Bacteria</taxon>
        <taxon>Pseudomonadati</taxon>
        <taxon>Pseudomonadota</taxon>
        <taxon>Gammaproteobacteria</taxon>
        <taxon>Legionellales</taxon>
        <taxon>Legionellaceae</taxon>
        <taxon>Legionella</taxon>
    </lineage>
</organism>
<dbReference type="Pfam" id="PF13005">
    <property type="entry name" value="zf-IS66"/>
    <property type="match status" value="1"/>
</dbReference>
<feature type="domain" description="Transposase IS66 central" evidence="3">
    <location>
        <begin position="176"/>
        <end position="460"/>
    </location>
</feature>
<dbReference type="Pfam" id="PF03050">
    <property type="entry name" value="DDE_Tnp_IS66"/>
    <property type="match status" value="1"/>
</dbReference>
<dbReference type="InterPro" id="IPR024474">
    <property type="entry name" value="Znf_dom_IS66"/>
</dbReference>
<feature type="region of interest" description="Disordered" evidence="2">
    <location>
        <begin position="61"/>
        <end position="87"/>
    </location>
</feature>
<dbReference type="AlphaFoldDB" id="A0A2X1QVT8"/>
<dbReference type="Pfam" id="PF13817">
    <property type="entry name" value="DDE_Tnp_IS66_C"/>
    <property type="match status" value="1"/>
</dbReference>
<reference evidence="11 14" key="1">
    <citation type="submission" date="2018-06" db="EMBL/GenBank/DDBJ databases">
        <authorList>
            <consortium name="Pathogen Informatics"/>
            <person name="Doyle S."/>
        </authorList>
    </citation>
    <scope>NUCLEOTIDE SEQUENCE [LARGE SCALE GENOMIC DNA]</scope>
    <source>
        <strain evidence="11 14">NCTC12022</strain>
    </source>
</reference>
<dbReference type="EMBL" id="UASS01000003">
    <property type="protein sequence ID" value="SPX59822.1"/>
    <property type="molecule type" value="Genomic_DNA"/>
</dbReference>
<evidence type="ECO:0000313" key="14">
    <source>
        <dbReference type="Proteomes" id="UP000251942"/>
    </source>
</evidence>
<dbReference type="EMBL" id="UASS01000009">
    <property type="protein sequence ID" value="SPX60370.1"/>
    <property type="molecule type" value="Genomic_DNA"/>
</dbReference>
<dbReference type="InterPro" id="IPR004291">
    <property type="entry name" value="Transposase_IS66_central"/>
</dbReference>
<evidence type="ECO:0000259" key="6">
    <source>
        <dbReference type="Pfam" id="PF13817"/>
    </source>
</evidence>
<name>A0A2X1QVT8_9GAMM</name>
<dbReference type="InterPro" id="IPR024463">
    <property type="entry name" value="Transposase_TnpC_homeodom"/>
</dbReference>
<feature type="domain" description="Transposase IS66 zinc-finger binding" evidence="4">
    <location>
        <begin position="120"/>
        <end position="161"/>
    </location>
</feature>
<evidence type="ECO:0000259" key="3">
    <source>
        <dbReference type="Pfam" id="PF03050"/>
    </source>
</evidence>
<dbReference type="InterPro" id="IPR039552">
    <property type="entry name" value="IS66_C"/>
</dbReference>
<dbReference type="EMBL" id="UASS01000032">
    <property type="protein sequence ID" value="SPX61963.1"/>
    <property type="molecule type" value="Genomic_DNA"/>
</dbReference>
<dbReference type="PANTHER" id="PTHR33678:SF1">
    <property type="entry name" value="BLL1576 PROTEIN"/>
    <property type="match status" value="1"/>
</dbReference>
<dbReference type="InterPro" id="IPR052344">
    <property type="entry name" value="Transposase-related"/>
</dbReference>
<dbReference type="EMBL" id="UASS01000022">
    <property type="protein sequence ID" value="SPX61661.1"/>
    <property type="molecule type" value="Genomic_DNA"/>
</dbReference>
<dbReference type="PANTHER" id="PTHR33678">
    <property type="entry name" value="BLL1576 PROTEIN"/>
    <property type="match status" value="1"/>
</dbReference>
<gene>
    <name evidence="7" type="ORF">NCTC12022_00533</name>
    <name evidence="8" type="ORF">NCTC12022_00815</name>
    <name evidence="9" type="ORF">NCTC12022_01079</name>
    <name evidence="10" type="ORF">NCTC12022_01094</name>
    <name evidence="11" type="ORF">NCTC12022_02405</name>
    <name evidence="12" type="ORF">NCTC12022_02719</name>
    <name evidence="13" type="ORF">NCTC12022_02834</name>
</gene>
<dbReference type="NCBIfam" id="NF033517">
    <property type="entry name" value="transpos_IS66"/>
    <property type="match status" value="1"/>
</dbReference>
<evidence type="ECO:0000313" key="9">
    <source>
        <dbReference type="EMBL" id="SPX60356.1"/>
    </source>
</evidence>
<evidence type="ECO:0000259" key="4">
    <source>
        <dbReference type="Pfam" id="PF13005"/>
    </source>
</evidence>
<sequence length="512" mass="59281">MKTTAKSSIFYSEFQAFIAPLQDENQTLKQEVQEWKDKYHSLLEQLRLAKQQRFDRSSEAHIGQGELQFDEAESVETAELPQEENTVTVTYTRNKPVRRPLPEHLPREVIEHDIPEEDKLCVCGCMKQRIGEEVTEQLEYIPARLSVIAHVRPKYACNRCDETVSIAPMPSLFLPKSMATPSLVAHAIVSKYEDHLPLYRQEQIWARLGVEMPRNTVCGWIMAAFEVCLPMRAALLDYLIASNYLQADETTMQVMDEPNRKNTSTSYMWVYRNHPIDKKVILFDYQQTRKAQWPKQLLKDFKGYLQTDGYKGYDWVDDHPDIIHLGCWAHARRPFAKLVKLAKTTGKSHQAVAYIKKLYLIEQHARNNHYTAEQRYALRLQQAKPILEQIKAWLDKTIKTTAPQSELGKGLDYMHLRWGELTAYLLDGSLEIDNNVIENFIRPFALGRKNWLVAGSPRGAYASALFYSLIATAKANRFNPFDYLKTLFENIRSCKTAEDYRALLPFNLNPLN</sequence>
<evidence type="ECO:0000256" key="2">
    <source>
        <dbReference type="SAM" id="MobiDB-lite"/>
    </source>
</evidence>
<dbReference type="Proteomes" id="UP000251942">
    <property type="component" value="Unassembled WGS sequence"/>
</dbReference>
<feature type="domain" description="Transposase TnpC homeodomain" evidence="5">
    <location>
        <begin position="42"/>
        <end position="110"/>
    </location>
</feature>
<protein>
    <submittedName>
        <fullName evidence="11">Transposase</fullName>
    </submittedName>
</protein>
<evidence type="ECO:0000256" key="1">
    <source>
        <dbReference type="SAM" id="Coils"/>
    </source>
</evidence>
<proteinExistence type="predicted"/>
<dbReference type="Pfam" id="PF13007">
    <property type="entry name" value="LZ_Tnp_IS66"/>
    <property type="match status" value="1"/>
</dbReference>
<keyword evidence="1" id="KW-0175">Coiled coil</keyword>
<dbReference type="EMBL" id="UASS01000033">
    <property type="protein sequence ID" value="SPX62077.1"/>
    <property type="molecule type" value="Genomic_DNA"/>
</dbReference>
<evidence type="ECO:0000313" key="10">
    <source>
        <dbReference type="EMBL" id="SPX60370.1"/>
    </source>
</evidence>
<evidence type="ECO:0000313" key="7">
    <source>
        <dbReference type="EMBL" id="SPX59822.1"/>
    </source>
</evidence>
<feature type="coiled-coil region" evidence="1">
    <location>
        <begin position="18"/>
        <end position="52"/>
    </location>
</feature>
<dbReference type="EMBL" id="UASS01000006">
    <property type="protein sequence ID" value="SPX60099.1"/>
    <property type="molecule type" value="Genomic_DNA"/>
</dbReference>
<evidence type="ECO:0000313" key="8">
    <source>
        <dbReference type="EMBL" id="SPX60099.1"/>
    </source>
</evidence>
<evidence type="ECO:0000313" key="11">
    <source>
        <dbReference type="EMBL" id="SPX61661.1"/>
    </source>
</evidence>
<feature type="domain" description="Transposase IS66 C-terminal" evidence="6">
    <location>
        <begin position="468"/>
        <end position="505"/>
    </location>
</feature>
<accession>A0A2X1QVT8</accession>
<evidence type="ECO:0000313" key="12">
    <source>
        <dbReference type="EMBL" id="SPX61963.1"/>
    </source>
</evidence>
<evidence type="ECO:0000313" key="13">
    <source>
        <dbReference type="EMBL" id="SPX62077.1"/>
    </source>
</evidence>
<evidence type="ECO:0000259" key="5">
    <source>
        <dbReference type="Pfam" id="PF13007"/>
    </source>
</evidence>
<dbReference type="EMBL" id="UASS01000008">
    <property type="protein sequence ID" value="SPX60356.1"/>
    <property type="molecule type" value="Genomic_DNA"/>
</dbReference>
<dbReference type="RefSeq" id="WP_112854583.1">
    <property type="nucleotide sequence ID" value="NZ_UASS01000003.1"/>
</dbReference>